<dbReference type="InterPro" id="IPR003593">
    <property type="entry name" value="AAA+_ATPase"/>
</dbReference>
<dbReference type="InterPro" id="IPR036390">
    <property type="entry name" value="WH_DNA-bd_sf"/>
</dbReference>
<keyword evidence="7" id="KW-0812">Transmembrane</keyword>
<feature type="domain" description="FtsK" evidence="8">
    <location>
        <begin position="445"/>
        <end position="636"/>
    </location>
</feature>
<keyword evidence="7" id="KW-0472">Membrane</keyword>
<proteinExistence type="inferred from homology"/>
<comment type="similarity">
    <text evidence="1">Belongs to the FtsK/SpoIIIE/SftA family.</text>
</comment>
<dbReference type="Pfam" id="PF01580">
    <property type="entry name" value="FtsK_SpoIIIE"/>
    <property type="match status" value="1"/>
</dbReference>
<dbReference type="CDD" id="cd01127">
    <property type="entry name" value="TrwB_TraG_TraD_VirD4"/>
    <property type="match status" value="1"/>
</dbReference>
<keyword evidence="3 5" id="KW-0067">ATP-binding</keyword>
<dbReference type="SMART" id="SM00843">
    <property type="entry name" value="Ftsk_gamma"/>
    <property type="match status" value="1"/>
</dbReference>
<dbReference type="InterPro" id="IPR027417">
    <property type="entry name" value="P-loop_NTPase"/>
</dbReference>
<dbReference type="InterPro" id="IPR018541">
    <property type="entry name" value="Ftsk_gamma"/>
</dbReference>
<feature type="binding site" evidence="5">
    <location>
        <begin position="462"/>
        <end position="469"/>
    </location>
    <ligand>
        <name>ATP</name>
        <dbReference type="ChEBI" id="CHEBI:30616"/>
    </ligand>
</feature>
<evidence type="ECO:0000256" key="4">
    <source>
        <dbReference type="ARBA" id="ARBA00023125"/>
    </source>
</evidence>
<dbReference type="SUPFAM" id="SSF52540">
    <property type="entry name" value="P-loop containing nucleoside triphosphate hydrolases"/>
    <property type="match status" value="1"/>
</dbReference>
<evidence type="ECO:0000259" key="8">
    <source>
        <dbReference type="PROSITE" id="PS50901"/>
    </source>
</evidence>
<feature type="transmembrane region" description="Helical" evidence="7">
    <location>
        <begin position="20"/>
        <end position="39"/>
    </location>
</feature>
<dbReference type="PANTHER" id="PTHR22683:SF41">
    <property type="entry name" value="DNA TRANSLOCASE FTSK"/>
    <property type="match status" value="1"/>
</dbReference>
<evidence type="ECO:0000256" key="3">
    <source>
        <dbReference type="ARBA" id="ARBA00022840"/>
    </source>
</evidence>
<dbReference type="OrthoDB" id="9807790at2"/>
<feature type="region of interest" description="Disordered" evidence="6">
    <location>
        <begin position="70"/>
        <end position="92"/>
    </location>
</feature>
<comment type="caution">
    <text evidence="9">The sequence shown here is derived from an EMBL/GenBank/DDBJ whole genome shotgun (WGS) entry which is preliminary data.</text>
</comment>
<evidence type="ECO:0000256" key="2">
    <source>
        <dbReference type="ARBA" id="ARBA00022741"/>
    </source>
</evidence>
<dbReference type="GO" id="GO:0016020">
    <property type="term" value="C:membrane"/>
    <property type="evidence" value="ECO:0007669"/>
    <property type="project" value="UniProtKB-SubCell"/>
</dbReference>
<dbReference type="GO" id="GO:0005524">
    <property type="term" value="F:ATP binding"/>
    <property type="evidence" value="ECO:0007669"/>
    <property type="project" value="UniProtKB-UniRule"/>
</dbReference>
<name>A0A369AYR5_9FIRM</name>
<evidence type="ECO:0000256" key="6">
    <source>
        <dbReference type="SAM" id="MobiDB-lite"/>
    </source>
</evidence>
<reference evidence="9 10" key="1">
    <citation type="submission" date="2018-07" db="EMBL/GenBank/DDBJ databases">
        <title>Genomic Encyclopedia of Type Strains, Phase IV (KMG-IV): sequencing the most valuable type-strain genomes for metagenomic binning, comparative biology and taxonomic classification.</title>
        <authorList>
            <person name="Goeker M."/>
        </authorList>
    </citation>
    <scope>NUCLEOTIDE SEQUENCE [LARGE SCALE GENOMIC DNA]</scope>
    <source>
        <strain evidence="9 10">DSM 27016</strain>
    </source>
</reference>
<dbReference type="InterPro" id="IPR036388">
    <property type="entry name" value="WH-like_DNA-bd_sf"/>
</dbReference>
<dbReference type="AlphaFoldDB" id="A0A369AYR5"/>
<dbReference type="Pfam" id="PF17854">
    <property type="entry name" value="FtsK_alpha"/>
    <property type="match status" value="1"/>
</dbReference>
<dbReference type="InterPro" id="IPR041027">
    <property type="entry name" value="FtsK_alpha"/>
</dbReference>
<keyword evidence="7" id="KW-1133">Transmembrane helix</keyword>
<dbReference type="InterPro" id="IPR050206">
    <property type="entry name" value="FtsK/SpoIIIE/SftA"/>
</dbReference>
<dbReference type="Gene3D" id="1.10.10.10">
    <property type="entry name" value="Winged helix-like DNA-binding domain superfamily/Winged helix DNA-binding domain"/>
    <property type="match status" value="1"/>
</dbReference>
<protein>
    <submittedName>
        <fullName evidence="9">DNA translocase FtsK</fullName>
    </submittedName>
</protein>
<gene>
    <name evidence="9" type="ORF">DFR58_11712</name>
</gene>
<accession>A0A369AYR5</accession>
<evidence type="ECO:0000256" key="7">
    <source>
        <dbReference type="SAM" id="Phobius"/>
    </source>
</evidence>
<keyword evidence="4" id="KW-0238">DNA-binding</keyword>
<keyword evidence="2 5" id="KW-0547">Nucleotide-binding</keyword>
<dbReference type="SUPFAM" id="SSF46785">
    <property type="entry name" value="Winged helix' DNA-binding domain"/>
    <property type="match status" value="1"/>
</dbReference>
<organism evidence="9 10">
    <name type="scientific">Anaerobacterium chartisolvens</name>
    <dbReference type="NCBI Taxonomy" id="1297424"/>
    <lineage>
        <taxon>Bacteria</taxon>
        <taxon>Bacillati</taxon>
        <taxon>Bacillota</taxon>
        <taxon>Clostridia</taxon>
        <taxon>Eubacteriales</taxon>
        <taxon>Oscillospiraceae</taxon>
        <taxon>Anaerobacterium</taxon>
    </lineage>
</organism>
<dbReference type="PROSITE" id="PS50901">
    <property type="entry name" value="FTSK"/>
    <property type="match status" value="1"/>
</dbReference>
<dbReference type="EMBL" id="QPJT01000017">
    <property type="protein sequence ID" value="RCX13478.1"/>
    <property type="molecule type" value="Genomic_DNA"/>
</dbReference>
<dbReference type="InterPro" id="IPR002543">
    <property type="entry name" value="FtsK_dom"/>
</dbReference>
<dbReference type="Gene3D" id="3.40.50.300">
    <property type="entry name" value="P-loop containing nucleotide triphosphate hydrolases"/>
    <property type="match status" value="1"/>
</dbReference>
<feature type="compositionally biased region" description="Basic and acidic residues" evidence="6">
    <location>
        <begin position="70"/>
        <end position="85"/>
    </location>
</feature>
<dbReference type="Gene3D" id="3.30.980.40">
    <property type="match status" value="1"/>
</dbReference>
<evidence type="ECO:0000256" key="5">
    <source>
        <dbReference type="PROSITE-ProRule" id="PRU00289"/>
    </source>
</evidence>
<keyword evidence="10" id="KW-1185">Reference proteome</keyword>
<dbReference type="GO" id="GO:0003677">
    <property type="term" value="F:DNA binding"/>
    <property type="evidence" value="ECO:0007669"/>
    <property type="project" value="UniProtKB-KW"/>
</dbReference>
<dbReference type="PANTHER" id="PTHR22683">
    <property type="entry name" value="SPORULATION PROTEIN RELATED"/>
    <property type="match status" value="1"/>
</dbReference>
<dbReference type="Pfam" id="PF09397">
    <property type="entry name" value="FtsK_gamma"/>
    <property type="match status" value="1"/>
</dbReference>
<evidence type="ECO:0000256" key="1">
    <source>
        <dbReference type="ARBA" id="ARBA00006474"/>
    </source>
</evidence>
<dbReference type="RefSeq" id="WP_114298537.1">
    <property type="nucleotide sequence ID" value="NZ_QPJT01000017.1"/>
</dbReference>
<dbReference type="Proteomes" id="UP000253034">
    <property type="component" value="Unassembled WGS sequence"/>
</dbReference>
<evidence type="ECO:0000313" key="10">
    <source>
        <dbReference type="Proteomes" id="UP000253034"/>
    </source>
</evidence>
<evidence type="ECO:0000313" key="9">
    <source>
        <dbReference type="EMBL" id="RCX13478.1"/>
    </source>
</evidence>
<sequence length="782" mass="85589">MERDCSRVSGHKRRLNRKRLKTVLLILLAIADIIVMLLSGGVVKGFFIIFTFGIVCAVVVYGFKSRNASEENEKAVTPRNEKKEALQPSAARGRAVKRVEKAAKNYNWVVEDSRKREAFSASASRPKTEKTQEDAKEEIKADIMNRISALYGSIPEHARTLQKNSVIRPVNTSFRAEASKPAEAAEKEQTAAPAEALKPIEAAEKEQTAAAVIAKEDWDVTHYEEMAAQPVTLEPPAIEDEKQHKAPPIYEKENIDEYPSRYMNEETDYSIEEEPAQQSVEFCEAEDENKTDCEDLQYAPEVTEDIPYSCPPISLLNKIQAASRDPSRNQHSEQNAVKLVEALASFGVGAKVINISEGPSVTRYELQPDYGVKVSKIVNLTDDIALNLAATGVRIEAPIPGKSAVGIEVPNKEITPVLFRDVAESEDFQGASSKIAFAVGKDVAGNAVVADITKMPHLLIAGATGSGKSVCINTLIASILFKASPSQVKLLMIDPKVVELSIYNGIPHLLVPVVTDPKKAAGALNWAVQEMTGRYKLFADNNVRDLKGYNRLIKSNGEGDILPQIVIIIDELADLMMAAPNDVEDCICRLAQMARAAGMHLVIATQRPSVDVITGVIKANVPSRISFAVSSQIDSRTILDMGGAEKLLGRGDMLFSPVGMSKPLRVQGAFISDGEVESIVSYLKAEQQPQYDQQIINKIDRGTESSQADIDSEDELLPQVISMVIEQGQASTSLVQRKFKLGYSRAARILDQMEAGGIVGSFEGSRPRKVLITKEQWEEMNG</sequence>
<dbReference type="SMART" id="SM00382">
    <property type="entry name" value="AAA"/>
    <property type="match status" value="1"/>
</dbReference>